<dbReference type="EMBL" id="OU503056">
    <property type="protein sequence ID" value="CAI9784666.1"/>
    <property type="molecule type" value="Genomic_DNA"/>
</dbReference>
<accession>A0AAD2AAV4</accession>
<organism evidence="1 2">
    <name type="scientific">Fraxinus pennsylvanica</name>
    <dbReference type="NCBI Taxonomy" id="56036"/>
    <lineage>
        <taxon>Eukaryota</taxon>
        <taxon>Viridiplantae</taxon>
        <taxon>Streptophyta</taxon>
        <taxon>Embryophyta</taxon>
        <taxon>Tracheophyta</taxon>
        <taxon>Spermatophyta</taxon>
        <taxon>Magnoliopsida</taxon>
        <taxon>eudicotyledons</taxon>
        <taxon>Gunneridae</taxon>
        <taxon>Pentapetalae</taxon>
        <taxon>asterids</taxon>
        <taxon>lamiids</taxon>
        <taxon>Lamiales</taxon>
        <taxon>Oleaceae</taxon>
        <taxon>Oleeae</taxon>
        <taxon>Fraxinus</taxon>
    </lineage>
</organism>
<dbReference type="Proteomes" id="UP000834106">
    <property type="component" value="Chromosome 21"/>
</dbReference>
<dbReference type="SUPFAM" id="SSF50985">
    <property type="entry name" value="RCC1/BLIP-II"/>
    <property type="match status" value="1"/>
</dbReference>
<dbReference type="AlphaFoldDB" id="A0AAD2AAV4"/>
<keyword evidence="2" id="KW-1185">Reference proteome</keyword>
<reference evidence="1" key="1">
    <citation type="submission" date="2023-05" db="EMBL/GenBank/DDBJ databases">
        <authorList>
            <person name="Huff M."/>
        </authorList>
    </citation>
    <scope>NUCLEOTIDE SEQUENCE</scope>
</reference>
<gene>
    <name evidence="1" type="ORF">FPE_LOCUS32096</name>
</gene>
<sequence length="180" mass="19761">MRRGPLSHHVGGMRDVSVPEDLFWASHFVEHENSDYRHDLGLCITGEGLQWARVINGYARFLDEAPELVKIIQVSCREDHSAACWRKARGLVCLGGGHPGQLGLEPQTGFFSCTPNESEVMLHNIPVLVILTAGQISLPIVFKGPNGVAAGVRARHSRCHAAWINGLKAAIRDPDQNELL</sequence>
<name>A0AAD2AAV4_9LAMI</name>
<proteinExistence type="predicted"/>
<dbReference type="InterPro" id="IPR009091">
    <property type="entry name" value="RCC1/BLIP-II"/>
</dbReference>
<evidence type="ECO:0000313" key="1">
    <source>
        <dbReference type="EMBL" id="CAI9784666.1"/>
    </source>
</evidence>
<protein>
    <submittedName>
        <fullName evidence="1">Uncharacterized protein</fullName>
    </submittedName>
</protein>
<evidence type="ECO:0000313" key="2">
    <source>
        <dbReference type="Proteomes" id="UP000834106"/>
    </source>
</evidence>